<evidence type="ECO:0000313" key="1">
    <source>
        <dbReference type="EMBL" id="RNB48373.1"/>
    </source>
</evidence>
<dbReference type="AlphaFoldDB" id="A0A3M8AAT4"/>
<dbReference type="OrthoDB" id="5119511at2"/>
<protein>
    <submittedName>
        <fullName evidence="1">Uncharacterized protein</fullName>
    </submittedName>
</protein>
<dbReference type="EMBL" id="RHHB01000020">
    <property type="protein sequence ID" value="RNB48373.1"/>
    <property type="molecule type" value="Genomic_DNA"/>
</dbReference>
<dbReference type="RefSeq" id="WP_122937118.1">
    <property type="nucleotide sequence ID" value="NZ_JBHSNT010000008.1"/>
</dbReference>
<accession>A0A3M8AAT4</accession>
<dbReference type="Proteomes" id="UP000275048">
    <property type="component" value="Unassembled WGS sequence"/>
</dbReference>
<keyword evidence="2" id="KW-1185">Reference proteome</keyword>
<gene>
    <name evidence="1" type="ORF">EDM22_11115</name>
</gene>
<comment type="caution">
    <text evidence="1">The sequence shown here is derived from an EMBL/GenBank/DDBJ whole genome shotgun (WGS) entry which is preliminary data.</text>
</comment>
<reference evidence="1 2" key="1">
    <citation type="submission" date="2018-10" db="EMBL/GenBank/DDBJ databases">
        <title>Isolation, diversity and antibacterial activity of antinobacteria from the wheat rhizosphere soil.</title>
        <authorList>
            <person name="Sun T."/>
        </authorList>
    </citation>
    <scope>NUCLEOTIDE SEQUENCE [LARGE SCALE GENOMIC DNA]</scope>
    <source>
        <strain evidence="1 2">SJ-23</strain>
    </source>
</reference>
<sequence length="112" mass="12194">MRRLYYAGGDILVEDAVCKALLRFARALAENSTSDVVSVPVRSEAGATTNAHLLLGPASQLFSVPVAEAAELPPDTELVRDLEDRTARLRPSTPAWPDEMTDVTDLDLDAQW</sequence>
<name>A0A3M8AAT4_9MICO</name>
<proteinExistence type="predicted"/>
<organism evidence="1 2">
    <name type="scientific">Agromyces tardus</name>
    <dbReference type="NCBI Taxonomy" id="2583849"/>
    <lineage>
        <taxon>Bacteria</taxon>
        <taxon>Bacillati</taxon>
        <taxon>Actinomycetota</taxon>
        <taxon>Actinomycetes</taxon>
        <taxon>Micrococcales</taxon>
        <taxon>Microbacteriaceae</taxon>
        <taxon>Agromyces</taxon>
    </lineage>
</organism>
<evidence type="ECO:0000313" key="2">
    <source>
        <dbReference type="Proteomes" id="UP000275048"/>
    </source>
</evidence>